<dbReference type="SUPFAM" id="SSF53335">
    <property type="entry name" value="S-adenosyl-L-methionine-dependent methyltransferases"/>
    <property type="match status" value="1"/>
</dbReference>
<evidence type="ECO:0000256" key="5">
    <source>
        <dbReference type="ARBA" id="ARBA00022679"/>
    </source>
</evidence>
<sequence length="331" mass="37702">MPVKNDFAHPFELAPIKPRGKPFNFVITKHTVRPMFSFLHRLFTEVVARFGITLPSLEVTDNLTRKDAAEQLMSVLSLMSARFYDAPNARTSFSPPPEFQKWWNNPRCNFDMVITLLDFAYGMAIPNPRVLNKGRGNATYGEIQYPLLAHILSVLKMSSSDVFLDMGSGIGQVVLYVAAMTDVRKGYGIEKDELPATLGFKQKEYFDGIMEYFKKEQKETQLFHKSFLSVIVEPIIYEATVIFINNRKFDAVLTLALNRVLMKCKSGTRIVTSRKLVERTESMKKRDKTQGIITLDDVSECDEIPKSDKIAEEQMVSWTANGCAFYLTTMK</sequence>
<dbReference type="FunFam" id="3.40.50.150:FF:000033">
    <property type="entry name" value="Histone-lysine N-methyltransferase, H3 lysine-79 specific"/>
    <property type="match status" value="1"/>
</dbReference>
<keyword evidence="6 11" id="KW-0949">S-adenosyl-L-methionine</keyword>
<evidence type="ECO:0000256" key="10">
    <source>
        <dbReference type="ARBA" id="ARBA00047770"/>
    </source>
</evidence>
<feature type="domain" description="DOT1" evidence="12">
    <location>
        <begin position="18"/>
        <end position="331"/>
    </location>
</feature>
<evidence type="ECO:0000313" key="13">
    <source>
        <dbReference type="EMBL" id="PIC31098.1"/>
    </source>
</evidence>
<dbReference type="GO" id="GO:0140956">
    <property type="term" value="F:histone H3K79 trimethyltransferase activity"/>
    <property type="evidence" value="ECO:0007669"/>
    <property type="project" value="UniProtKB-EC"/>
</dbReference>
<keyword evidence="7 11" id="KW-0156">Chromatin regulator</keyword>
<dbReference type="InterPro" id="IPR029063">
    <property type="entry name" value="SAM-dependent_MTases_sf"/>
</dbReference>
<keyword evidence="14" id="KW-1185">Reference proteome</keyword>
<evidence type="ECO:0000256" key="9">
    <source>
        <dbReference type="ARBA" id="ARBA00029821"/>
    </source>
</evidence>
<evidence type="ECO:0000256" key="8">
    <source>
        <dbReference type="ARBA" id="ARBA00023242"/>
    </source>
</evidence>
<comment type="function">
    <text evidence="11">Histone methyltransferase that specifically trimethylates histone H3 to form H3K79me3. This methylation is required for telomere silencing and for the pachytene checkpoint during the meiotic cell cycle by allowing the recruitment of RAD9 to double strand breaks. Nucleosomes are preferred as substrate compared to free histone.</text>
</comment>
<dbReference type="Gene3D" id="3.40.50.150">
    <property type="entry name" value="Vaccinia Virus protein VP39"/>
    <property type="match status" value="1"/>
</dbReference>
<evidence type="ECO:0000256" key="1">
    <source>
        <dbReference type="ARBA" id="ARBA00004123"/>
    </source>
</evidence>
<dbReference type="PANTHER" id="PTHR21451">
    <property type="entry name" value="HISTONE H3 METHYLTRANSFERASE"/>
    <property type="match status" value="1"/>
</dbReference>
<comment type="catalytic activity">
    <reaction evidence="10 11">
        <text>L-lysyl(79)-[histone H3] + 3 S-adenosyl-L-methionine = N(6),N(6),N(6)-trimethyl-L-lysyl(79)-[histone H3] + 3 S-adenosyl-L-homocysteine + 3 H(+)</text>
        <dbReference type="Rhea" id="RHEA:60328"/>
        <dbReference type="Rhea" id="RHEA-COMP:15549"/>
        <dbReference type="Rhea" id="RHEA-COMP:15552"/>
        <dbReference type="ChEBI" id="CHEBI:15378"/>
        <dbReference type="ChEBI" id="CHEBI:29969"/>
        <dbReference type="ChEBI" id="CHEBI:57856"/>
        <dbReference type="ChEBI" id="CHEBI:59789"/>
        <dbReference type="ChEBI" id="CHEBI:61961"/>
        <dbReference type="EC" id="2.1.1.360"/>
    </reaction>
</comment>
<gene>
    <name evidence="13" type="primary">Cnig_chr_V.g22119</name>
    <name evidence="13" type="ORF">B9Z55_022119</name>
</gene>
<dbReference type="PANTHER" id="PTHR21451:SF0">
    <property type="entry name" value="HISTONE-LYSINE N-METHYLTRANSFERASE, H3 LYSINE-79 SPECIFIC"/>
    <property type="match status" value="1"/>
</dbReference>
<dbReference type="EC" id="2.1.1.360" evidence="2 11"/>
<dbReference type="AlphaFoldDB" id="A0A2G5TV10"/>
<dbReference type="Pfam" id="PF08123">
    <property type="entry name" value="DOT1"/>
    <property type="match status" value="1"/>
</dbReference>
<dbReference type="GO" id="GO:0035097">
    <property type="term" value="C:histone methyltransferase complex"/>
    <property type="evidence" value="ECO:0007669"/>
    <property type="project" value="UniProtKB-ARBA"/>
</dbReference>
<comment type="subcellular location">
    <subcellularLocation>
        <location evidence="1 11">Nucleus</location>
    </subcellularLocation>
</comment>
<comment type="caution">
    <text evidence="13">The sequence shown here is derived from an EMBL/GenBank/DDBJ whole genome shotgun (WGS) entry which is preliminary data.</text>
</comment>
<evidence type="ECO:0000256" key="2">
    <source>
        <dbReference type="ARBA" id="ARBA00012190"/>
    </source>
</evidence>
<proteinExistence type="inferred from homology"/>
<keyword evidence="5 11" id="KW-0808">Transferase</keyword>
<dbReference type="InterPro" id="IPR025789">
    <property type="entry name" value="DOT1_dom"/>
</dbReference>
<dbReference type="GO" id="GO:0000077">
    <property type="term" value="P:DNA damage checkpoint signaling"/>
    <property type="evidence" value="ECO:0007669"/>
    <property type="project" value="TreeGrafter"/>
</dbReference>
<evidence type="ECO:0000256" key="6">
    <source>
        <dbReference type="ARBA" id="ARBA00022691"/>
    </source>
</evidence>
<dbReference type="PROSITE" id="PS51569">
    <property type="entry name" value="DOT1"/>
    <property type="match status" value="1"/>
</dbReference>
<evidence type="ECO:0000259" key="12">
    <source>
        <dbReference type="PROSITE" id="PS51569"/>
    </source>
</evidence>
<evidence type="ECO:0000256" key="3">
    <source>
        <dbReference type="ARBA" id="ARBA00020987"/>
    </source>
</evidence>
<evidence type="ECO:0000256" key="4">
    <source>
        <dbReference type="ARBA" id="ARBA00022603"/>
    </source>
</evidence>
<keyword evidence="4 11" id="KW-0489">Methyltransferase</keyword>
<reference evidence="14" key="1">
    <citation type="submission" date="2017-10" db="EMBL/GenBank/DDBJ databases">
        <title>Rapid genome shrinkage in a self-fertile nematode reveals novel sperm competition proteins.</title>
        <authorList>
            <person name="Yin D."/>
            <person name="Schwarz E.M."/>
            <person name="Thomas C.G."/>
            <person name="Felde R.L."/>
            <person name="Korf I.F."/>
            <person name="Cutter A.D."/>
            <person name="Schartner C.M."/>
            <person name="Ralston E.J."/>
            <person name="Meyer B.J."/>
            <person name="Haag E.S."/>
        </authorList>
    </citation>
    <scope>NUCLEOTIDE SEQUENCE [LARGE SCALE GENOMIC DNA]</scope>
    <source>
        <strain evidence="14">JU1422</strain>
    </source>
</reference>
<protein>
    <recommendedName>
        <fullName evidence="3 11">Histone-lysine N-methyltransferase, H3 lysine-79 specific</fullName>
        <ecNumber evidence="2 11">2.1.1.360</ecNumber>
    </recommendedName>
    <alternativeName>
        <fullName evidence="9 11">Histone H3-K79 methyltransferase</fullName>
    </alternativeName>
</protein>
<keyword evidence="8 11" id="KW-0539">Nucleus</keyword>
<organism evidence="13 14">
    <name type="scientific">Caenorhabditis nigoni</name>
    <dbReference type="NCBI Taxonomy" id="1611254"/>
    <lineage>
        <taxon>Eukaryota</taxon>
        <taxon>Metazoa</taxon>
        <taxon>Ecdysozoa</taxon>
        <taxon>Nematoda</taxon>
        <taxon>Chromadorea</taxon>
        <taxon>Rhabditida</taxon>
        <taxon>Rhabditina</taxon>
        <taxon>Rhabditomorpha</taxon>
        <taxon>Rhabditoidea</taxon>
        <taxon>Rhabditidae</taxon>
        <taxon>Peloderinae</taxon>
        <taxon>Caenorhabditis</taxon>
    </lineage>
</organism>
<comment type="similarity">
    <text evidence="11">Belongs to the class I-like SAM-binding methyltransferase superfamily. DOT1 family.</text>
</comment>
<dbReference type="STRING" id="1611254.A0A2G5TV10"/>
<dbReference type="GO" id="GO:0032259">
    <property type="term" value="P:methylation"/>
    <property type="evidence" value="ECO:0007669"/>
    <property type="project" value="UniProtKB-KW"/>
</dbReference>
<dbReference type="InterPro" id="IPR030445">
    <property type="entry name" value="H3-K79_meTrfase"/>
</dbReference>
<dbReference type="OrthoDB" id="443402at2759"/>
<dbReference type="Proteomes" id="UP000230233">
    <property type="component" value="Chromosome V"/>
</dbReference>
<name>A0A2G5TV10_9PELO</name>
<accession>A0A2G5TV10</accession>
<evidence type="ECO:0000256" key="11">
    <source>
        <dbReference type="RuleBase" id="RU271113"/>
    </source>
</evidence>
<dbReference type="GO" id="GO:0006281">
    <property type="term" value="P:DNA repair"/>
    <property type="evidence" value="ECO:0007669"/>
    <property type="project" value="TreeGrafter"/>
</dbReference>
<dbReference type="EMBL" id="PDUG01000005">
    <property type="protein sequence ID" value="PIC31098.1"/>
    <property type="molecule type" value="Genomic_DNA"/>
</dbReference>
<comment type="miscellaneous">
    <text evidence="11">In contrast to other lysine histone methyltransferases, it does not contain a SET domain, suggesting the existence of another mechanism for methylation of lysine residues of histones.</text>
</comment>
<evidence type="ECO:0000313" key="14">
    <source>
        <dbReference type="Proteomes" id="UP000230233"/>
    </source>
</evidence>
<evidence type="ECO:0000256" key="7">
    <source>
        <dbReference type="ARBA" id="ARBA00022853"/>
    </source>
</evidence>